<evidence type="ECO:0000313" key="3">
    <source>
        <dbReference type="Proteomes" id="UP001218218"/>
    </source>
</evidence>
<protein>
    <recommendedName>
        <fullName evidence="4">Integral membrane protein</fullName>
    </recommendedName>
</protein>
<gene>
    <name evidence="2" type="ORF">DFH08DRAFT_482796</name>
</gene>
<evidence type="ECO:0000256" key="1">
    <source>
        <dbReference type="SAM" id="MobiDB-lite"/>
    </source>
</evidence>
<evidence type="ECO:0000313" key="2">
    <source>
        <dbReference type="EMBL" id="KAJ7357373.1"/>
    </source>
</evidence>
<sequence length="574" mass="62937">MQPPPPSSSSAPSRPPSQWLHRINSLFPSDPSHPLQISVRTYSLALLLSLGPSLVPLVTRRTSRHVLKRVLAREFSPKGFAFSVTLALGGGAFIRELWRLLDNLDDSDSAPETPARAAALKLRAWIASRKLSSAQKTFLSNVISSSLGIILLQAGRAQSSSSSVLRASGKEPGASRTLDLTLLLLVRALDAAVQSFVARKSGSRRESDAERPIALQQTAQERLASGLRREALRTQIDSFVFWACSARIMWCFFYDPQRLPKSYTKWIHTLAGLDPRLLEALRLIRTKQWSYRNGSPSHSELLRTYARDLGHPAAWGDPAVLPAYGGPQADKVWTQFGLTSRRGVGGIPCQLVHGEVGSSLGLEQSCTANAGLRGIKVFLEAVAIYLPVQFVPVILSRPQALLDPRNVLGAILGALRSATFLTTFVTSYWYSVCVTRSLVFARLFPFVSHDFWDGPYGGVLAGCLVCGSSIWIENGRRRGEMALYVLPRAVRACLPAAWVRGGNAGVRLAERITFVLSLSSLLTAASHHPHTLRGLSRWGLRFIVKGPTVAFWKNDDPPKQKQAALETQRADSRP</sequence>
<dbReference type="EMBL" id="JARIHO010000008">
    <property type="protein sequence ID" value="KAJ7357373.1"/>
    <property type="molecule type" value="Genomic_DNA"/>
</dbReference>
<reference evidence="2" key="1">
    <citation type="submission" date="2023-03" db="EMBL/GenBank/DDBJ databases">
        <title>Massive genome expansion in bonnet fungi (Mycena s.s.) driven by repeated elements and novel gene families across ecological guilds.</title>
        <authorList>
            <consortium name="Lawrence Berkeley National Laboratory"/>
            <person name="Harder C.B."/>
            <person name="Miyauchi S."/>
            <person name="Viragh M."/>
            <person name="Kuo A."/>
            <person name="Thoen E."/>
            <person name="Andreopoulos B."/>
            <person name="Lu D."/>
            <person name="Skrede I."/>
            <person name="Drula E."/>
            <person name="Henrissat B."/>
            <person name="Morin E."/>
            <person name="Kohler A."/>
            <person name="Barry K."/>
            <person name="LaButti K."/>
            <person name="Morin E."/>
            <person name="Salamov A."/>
            <person name="Lipzen A."/>
            <person name="Mereny Z."/>
            <person name="Hegedus B."/>
            <person name="Baldrian P."/>
            <person name="Stursova M."/>
            <person name="Weitz H."/>
            <person name="Taylor A."/>
            <person name="Grigoriev I.V."/>
            <person name="Nagy L.G."/>
            <person name="Martin F."/>
            <person name="Kauserud H."/>
        </authorList>
    </citation>
    <scope>NUCLEOTIDE SEQUENCE</scope>
    <source>
        <strain evidence="2">CBHHK002</strain>
    </source>
</reference>
<dbReference type="PANTHER" id="PTHR12459:SF15">
    <property type="entry name" value="TRANSMEMBRANE PROTEIN 135"/>
    <property type="match status" value="1"/>
</dbReference>
<feature type="region of interest" description="Disordered" evidence="1">
    <location>
        <begin position="554"/>
        <end position="574"/>
    </location>
</feature>
<dbReference type="Proteomes" id="UP001218218">
    <property type="component" value="Unassembled WGS sequence"/>
</dbReference>
<dbReference type="AlphaFoldDB" id="A0AAD7AFY3"/>
<proteinExistence type="predicted"/>
<name>A0AAD7AFY3_9AGAR</name>
<dbReference type="PANTHER" id="PTHR12459">
    <property type="entry name" value="TRANSMEMBRANE PROTEIN 135-RELATED"/>
    <property type="match status" value="1"/>
</dbReference>
<accession>A0AAD7AFY3</accession>
<organism evidence="2 3">
    <name type="scientific">Mycena albidolilacea</name>
    <dbReference type="NCBI Taxonomy" id="1033008"/>
    <lineage>
        <taxon>Eukaryota</taxon>
        <taxon>Fungi</taxon>
        <taxon>Dikarya</taxon>
        <taxon>Basidiomycota</taxon>
        <taxon>Agaricomycotina</taxon>
        <taxon>Agaricomycetes</taxon>
        <taxon>Agaricomycetidae</taxon>
        <taxon>Agaricales</taxon>
        <taxon>Marasmiineae</taxon>
        <taxon>Mycenaceae</taxon>
        <taxon>Mycena</taxon>
    </lineage>
</organism>
<comment type="caution">
    <text evidence="2">The sequence shown here is derived from an EMBL/GenBank/DDBJ whole genome shotgun (WGS) entry which is preliminary data.</text>
</comment>
<keyword evidence="3" id="KW-1185">Reference proteome</keyword>
<dbReference type="InterPro" id="IPR026749">
    <property type="entry name" value="Tmem135"/>
</dbReference>
<evidence type="ECO:0008006" key="4">
    <source>
        <dbReference type="Google" id="ProtNLM"/>
    </source>
</evidence>